<dbReference type="InterPro" id="IPR001789">
    <property type="entry name" value="Sig_transdc_resp-reg_receiver"/>
</dbReference>
<accession>A0A1M6NMT5</accession>
<name>A0A1M6NMT5_9FLAO</name>
<evidence type="ECO:0000313" key="6">
    <source>
        <dbReference type="Proteomes" id="UP000184498"/>
    </source>
</evidence>
<dbReference type="GO" id="GO:0000160">
    <property type="term" value="P:phosphorelay signal transduction system"/>
    <property type="evidence" value="ECO:0007669"/>
    <property type="project" value="InterPro"/>
</dbReference>
<feature type="domain" description="HTH LytTR-type" evidence="4">
    <location>
        <begin position="133"/>
        <end position="229"/>
    </location>
</feature>
<dbReference type="Pfam" id="PF00072">
    <property type="entry name" value="Response_reg"/>
    <property type="match status" value="1"/>
</dbReference>
<dbReference type="SUPFAM" id="SSF52172">
    <property type="entry name" value="CheY-like"/>
    <property type="match status" value="1"/>
</dbReference>
<keyword evidence="1 2" id="KW-0597">Phosphoprotein</keyword>
<evidence type="ECO:0000313" key="5">
    <source>
        <dbReference type="EMBL" id="SHJ97030.1"/>
    </source>
</evidence>
<feature type="modified residue" description="4-aspartylphosphate" evidence="2">
    <location>
        <position position="54"/>
    </location>
</feature>
<evidence type="ECO:0000259" key="4">
    <source>
        <dbReference type="PROSITE" id="PS50930"/>
    </source>
</evidence>
<evidence type="ECO:0000256" key="2">
    <source>
        <dbReference type="PROSITE-ProRule" id="PRU00169"/>
    </source>
</evidence>
<feature type="domain" description="Response regulatory" evidence="3">
    <location>
        <begin position="5"/>
        <end position="120"/>
    </location>
</feature>
<dbReference type="EMBL" id="FRAM01000001">
    <property type="protein sequence ID" value="SHJ97030.1"/>
    <property type="molecule type" value="Genomic_DNA"/>
</dbReference>
<dbReference type="PROSITE" id="PS50930">
    <property type="entry name" value="HTH_LYTTR"/>
    <property type="match status" value="1"/>
</dbReference>
<organism evidence="5 6">
    <name type="scientific">Epilithonimonas mollis</name>
    <dbReference type="NCBI Taxonomy" id="216903"/>
    <lineage>
        <taxon>Bacteria</taxon>
        <taxon>Pseudomonadati</taxon>
        <taxon>Bacteroidota</taxon>
        <taxon>Flavobacteriia</taxon>
        <taxon>Flavobacteriales</taxon>
        <taxon>Weeksellaceae</taxon>
        <taxon>Chryseobacterium group</taxon>
        <taxon>Epilithonimonas</taxon>
    </lineage>
</organism>
<dbReference type="Gene3D" id="3.40.50.2300">
    <property type="match status" value="1"/>
</dbReference>
<dbReference type="SMART" id="SM00448">
    <property type="entry name" value="REC"/>
    <property type="match status" value="1"/>
</dbReference>
<reference evidence="6" key="1">
    <citation type="submission" date="2016-11" db="EMBL/GenBank/DDBJ databases">
        <authorList>
            <person name="Varghese N."/>
            <person name="Submissions S."/>
        </authorList>
    </citation>
    <scope>NUCLEOTIDE SEQUENCE [LARGE SCALE GENOMIC DNA]</scope>
    <source>
        <strain evidence="6">DSM 18016</strain>
    </source>
</reference>
<dbReference type="Proteomes" id="UP000184498">
    <property type="component" value="Unassembled WGS sequence"/>
</dbReference>
<dbReference type="PROSITE" id="PS50110">
    <property type="entry name" value="RESPONSE_REGULATORY"/>
    <property type="match status" value="1"/>
</dbReference>
<dbReference type="OrthoDB" id="1374288at2"/>
<dbReference type="Gene3D" id="2.40.50.1020">
    <property type="entry name" value="LytTr DNA-binding domain"/>
    <property type="match status" value="1"/>
</dbReference>
<protein>
    <submittedName>
        <fullName evidence="5">Two component transcriptional regulator, LytTR family</fullName>
    </submittedName>
</protein>
<gene>
    <name evidence="5" type="ORF">SAMN05444371_0523</name>
</gene>
<dbReference type="PANTHER" id="PTHR44591:SF3">
    <property type="entry name" value="RESPONSE REGULATORY DOMAIN-CONTAINING PROTEIN"/>
    <property type="match status" value="1"/>
</dbReference>
<dbReference type="AlphaFoldDB" id="A0A1M6NMT5"/>
<dbReference type="GO" id="GO:0003677">
    <property type="term" value="F:DNA binding"/>
    <property type="evidence" value="ECO:0007669"/>
    <property type="project" value="InterPro"/>
</dbReference>
<dbReference type="PANTHER" id="PTHR44591">
    <property type="entry name" value="STRESS RESPONSE REGULATOR PROTEIN 1"/>
    <property type="match status" value="1"/>
</dbReference>
<dbReference type="STRING" id="216903.SAMN05444371_0523"/>
<dbReference type="InterPro" id="IPR007492">
    <property type="entry name" value="LytTR_DNA-bd_dom"/>
</dbReference>
<dbReference type="InterPro" id="IPR050595">
    <property type="entry name" value="Bact_response_regulator"/>
</dbReference>
<evidence type="ECO:0000256" key="1">
    <source>
        <dbReference type="ARBA" id="ARBA00022553"/>
    </source>
</evidence>
<dbReference type="RefSeq" id="WP_072996282.1">
    <property type="nucleotide sequence ID" value="NZ_FRAM01000001.1"/>
</dbReference>
<dbReference type="SMART" id="SM00850">
    <property type="entry name" value="LytTR"/>
    <property type="match status" value="1"/>
</dbReference>
<dbReference type="InterPro" id="IPR011006">
    <property type="entry name" value="CheY-like_superfamily"/>
</dbReference>
<evidence type="ECO:0000259" key="3">
    <source>
        <dbReference type="PROSITE" id="PS50110"/>
    </source>
</evidence>
<proteinExistence type="predicted"/>
<keyword evidence="6" id="KW-1185">Reference proteome</keyword>
<sequence>MTNKSILIVEDDFLNRRISKKVLAENGYEVFEAKNAKEALEILQKESLALIVLDINLGENEQDGISLGQHIKDKYSVPFIYLTAYENPEIIEKAVSTSPYSYLTKPFKSSDLIASAEIAIRQSSDIPKHKPFIYVKDGDYNVELATENINYIESDGNYLLFYTDEKIYKCRSSIKNILNELSNSNFVQTHRAYIVNKNKIKKFSNKNVMIKNNLIPVSENYLEILKQFL</sequence>
<dbReference type="Pfam" id="PF04397">
    <property type="entry name" value="LytTR"/>
    <property type="match status" value="1"/>
</dbReference>